<comment type="caution">
    <text evidence="1">The sequence shown here is derived from an EMBL/GenBank/DDBJ whole genome shotgun (WGS) entry which is preliminary data.</text>
</comment>
<gene>
    <name evidence="1" type="ORF">ISN44_Un102g000110</name>
</gene>
<dbReference type="NCBIfam" id="TIGR01589">
    <property type="entry name" value="A_thal_3526"/>
    <property type="match status" value="1"/>
</dbReference>
<protein>
    <submittedName>
        <fullName evidence="1">Uncharacterized protein</fullName>
    </submittedName>
</protein>
<organism evidence="1 2">
    <name type="scientific">Arabidopsis suecica</name>
    <name type="common">Swedish thale-cress</name>
    <name type="synonym">Cardaminopsis suecica</name>
    <dbReference type="NCBI Taxonomy" id="45249"/>
    <lineage>
        <taxon>Eukaryota</taxon>
        <taxon>Viridiplantae</taxon>
        <taxon>Streptophyta</taxon>
        <taxon>Embryophyta</taxon>
        <taxon>Tracheophyta</taxon>
        <taxon>Spermatophyta</taxon>
        <taxon>Magnoliopsida</taxon>
        <taxon>eudicotyledons</taxon>
        <taxon>Gunneridae</taxon>
        <taxon>Pentapetalae</taxon>
        <taxon>rosids</taxon>
        <taxon>malvids</taxon>
        <taxon>Brassicales</taxon>
        <taxon>Brassicaceae</taxon>
        <taxon>Camelineae</taxon>
        <taxon>Arabidopsis</taxon>
    </lineage>
</organism>
<sequence length="110" mass="12917">MGKGSITETLVEARLGRGWRRYGWSEAANRGSELRWSLPVGARSPVKNLIETCIYKYMSLEETVTYLEDNHKISHHLTKPIWEQLQKESPEFFKKYYFLCELARQIVSFS</sequence>
<reference evidence="1 2" key="1">
    <citation type="submission" date="2020-12" db="EMBL/GenBank/DDBJ databases">
        <title>Concerted genomic and epigenomic changes stabilize Arabidopsis allopolyploids.</title>
        <authorList>
            <person name="Chen Z."/>
        </authorList>
    </citation>
    <scope>NUCLEOTIDE SEQUENCE [LARGE SCALE GENOMIC DNA]</scope>
    <source>
        <strain evidence="1">As9502</strain>
        <tissue evidence="1">Leaf</tissue>
    </source>
</reference>
<dbReference type="EMBL" id="JAEFBJ010000102">
    <property type="protein sequence ID" value="KAG7530286.1"/>
    <property type="molecule type" value="Genomic_DNA"/>
</dbReference>
<dbReference type="PANTHER" id="PTHR31871">
    <property type="entry name" value="OS02G0137100 PROTEIN"/>
    <property type="match status" value="1"/>
</dbReference>
<dbReference type="InterPro" id="IPR006476">
    <property type="entry name" value="CHP01589_pln"/>
</dbReference>
<evidence type="ECO:0000313" key="2">
    <source>
        <dbReference type="Proteomes" id="UP000694251"/>
    </source>
</evidence>
<proteinExistence type="predicted"/>
<dbReference type="Proteomes" id="UP000694251">
    <property type="component" value="Unassembled WGS sequence"/>
</dbReference>
<dbReference type="Pfam" id="PF09713">
    <property type="entry name" value="A_thal_3526"/>
    <property type="match status" value="1"/>
</dbReference>
<dbReference type="AlphaFoldDB" id="A0A8T1XBH0"/>
<evidence type="ECO:0000313" key="1">
    <source>
        <dbReference type="EMBL" id="KAG7530286.1"/>
    </source>
</evidence>
<name>A0A8T1XBH0_ARASU</name>
<accession>A0A8T1XBH0</accession>
<dbReference type="PANTHER" id="PTHR31871:SF42">
    <property type="entry name" value="LOB DOMAIN-CONTAINING PROTEIN"/>
    <property type="match status" value="1"/>
</dbReference>
<dbReference type="OrthoDB" id="1100438at2759"/>
<keyword evidence="2" id="KW-1185">Reference proteome</keyword>